<protein>
    <submittedName>
        <fullName evidence="2">Uncharacterized protein</fullName>
    </submittedName>
</protein>
<feature type="compositionally biased region" description="Basic and acidic residues" evidence="1">
    <location>
        <begin position="1"/>
        <end position="12"/>
    </location>
</feature>
<accession>A0ABW3CDJ2</accession>
<dbReference type="Proteomes" id="UP001597083">
    <property type="component" value="Unassembled WGS sequence"/>
</dbReference>
<feature type="region of interest" description="Disordered" evidence="1">
    <location>
        <begin position="1"/>
        <end position="30"/>
    </location>
</feature>
<comment type="caution">
    <text evidence="2">The sequence shown here is derived from an EMBL/GenBank/DDBJ whole genome shotgun (WGS) entry which is preliminary data.</text>
</comment>
<dbReference type="EMBL" id="JBHTIR010000668">
    <property type="protein sequence ID" value="MFD0851656.1"/>
    <property type="molecule type" value="Genomic_DNA"/>
</dbReference>
<organism evidence="2 3">
    <name type="scientific">Actinomadura adrarensis</name>
    <dbReference type="NCBI Taxonomy" id="1819600"/>
    <lineage>
        <taxon>Bacteria</taxon>
        <taxon>Bacillati</taxon>
        <taxon>Actinomycetota</taxon>
        <taxon>Actinomycetes</taxon>
        <taxon>Streptosporangiales</taxon>
        <taxon>Thermomonosporaceae</taxon>
        <taxon>Actinomadura</taxon>
    </lineage>
</organism>
<evidence type="ECO:0000256" key="1">
    <source>
        <dbReference type="SAM" id="MobiDB-lite"/>
    </source>
</evidence>
<reference evidence="3" key="1">
    <citation type="journal article" date="2019" name="Int. J. Syst. Evol. Microbiol.">
        <title>The Global Catalogue of Microorganisms (GCM) 10K type strain sequencing project: providing services to taxonomists for standard genome sequencing and annotation.</title>
        <authorList>
            <consortium name="The Broad Institute Genomics Platform"/>
            <consortium name="The Broad Institute Genome Sequencing Center for Infectious Disease"/>
            <person name="Wu L."/>
            <person name="Ma J."/>
        </authorList>
    </citation>
    <scope>NUCLEOTIDE SEQUENCE [LARGE SCALE GENOMIC DNA]</scope>
    <source>
        <strain evidence="3">JCM 31696</strain>
    </source>
</reference>
<evidence type="ECO:0000313" key="2">
    <source>
        <dbReference type="EMBL" id="MFD0851656.1"/>
    </source>
</evidence>
<sequence>MTPVRTIRELVRSSRRCSAGDAEGAEDEGHRRFHELLGEGGLPSLSSETGMKRLMAEGRSPLPFDG</sequence>
<name>A0ABW3CDJ2_9ACTN</name>
<gene>
    <name evidence="2" type="ORF">ACFQ07_05470</name>
</gene>
<proteinExistence type="predicted"/>
<keyword evidence="3" id="KW-1185">Reference proteome</keyword>
<evidence type="ECO:0000313" key="3">
    <source>
        <dbReference type="Proteomes" id="UP001597083"/>
    </source>
</evidence>